<evidence type="ECO:0000313" key="3">
    <source>
        <dbReference type="EMBL" id="CAG7730497.1"/>
    </source>
</evidence>
<proteinExistence type="predicted"/>
<dbReference type="GO" id="GO:0010960">
    <property type="term" value="P:magnesium ion homeostasis"/>
    <property type="evidence" value="ECO:0007669"/>
    <property type="project" value="InterPro"/>
</dbReference>
<dbReference type="GO" id="GO:0005886">
    <property type="term" value="C:plasma membrane"/>
    <property type="evidence" value="ECO:0007669"/>
    <property type="project" value="TreeGrafter"/>
</dbReference>
<keyword evidence="4" id="KW-1185">Reference proteome</keyword>
<dbReference type="PROSITE" id="PS51371">
    <property type="entry name" value="CBS"/>
    <property type="match status" value="1"/>
</dbReference>
<dbReference type="AlphaFoldDB" id="A0A8J2K1R3"/>
<gene>
    <name evidence="3" type="ORF">AFUS01_LOCUS19139</name>
</gene>
<dbReference type="GO" id="GO:0022857">
    <property type="term" value="F:transmembrane transporter activity"/>
    <property type="evidence" value="ECO:0007669"/>
    <property type="project" value="TreeGrafter"/>
</dbReference>
<dbReference type="InterPro" id="IPR045095">
    <property type="entry name" value="ACDP"/>
</dbReference>
<evidence type="ECO:0000313" key="4">
    <source>
        <dbReference type="Proteomes" id="UP000708208"/>
    </source>
</evidence>
<dbReference type="Proteomes" id="UP000708208">
    <property type="component" value="Unassembled WGS sequence"/>
</dbReference>
<evidence type="ECO:0000259" key="2">
    <source>
        <dbReference type="PROSITE" id="PS51371"/>
    </source>
</evidence>
<reference evidence="3" key="1">
    <citation type="submission" date="2021-06" db="EMBL/GenBank/DDBJ databases">
        <authorList>
            <person name="Hodson N. C."/>
            <person name="Mongue J. A."/>
            <person name="Jaron S. K."/>
        </authorList>
    </citation>
    <scope>NUCLEOTIDE SEQUENCE</scope>
</reference>
<dbReference type="PANTHER" id="PTHR12064">
    <property type="entry name" value="METAL TRANSPORTER CNNM"/>
    <property type="match status" value="1"/>
</dbReference>
<comment type="caution">
    <text evidence="3">The sequence shown here is derived from an EMBL/GenBank/DDBJ whole genome shotgun (WGS) entry which is preliminary data.</text>
</comment>
<name>A0A8J2K1R3_9HEXA</name>
<dbReference type="InterPro" id="IPR000644">
    <property type="entry name" value="CBS_dom"/>
</dbReference>
<dbReference type="OrthoDB" id="5353557at2759"/>
<dbReference type="PANTHER" id="PTHR12064:SF94">
    <property type="entry name" value="UNEXTENDED PROTEIN"/>
    <property type="match status" value="1"/>
</dbReference>
<sequence>MFVHNAIEFLTVREGAFYCVSGPLGSHFPRKCYSRIPIYERERSNIVALLNVKQLTLLDASDHIPLRTVIEFYQNQLFYVFENTRLDYMFRAFREGNRGHMAFVQRVNDDGPGDPYYETIGIVTMEDVLEELLQAEIMDESDVGKVQARKPNSQRPKDAPYMFHKKLKSAVQIPPSLGLAAVQFLSASVEPFKKDHISVGIIQRLMKTTVVFVKAPKLKHNEKSPQFTYLYEKGKPSQYFTMILEGRVQVLVGSEKMTFEGGPFTCFGTDFLMSDQGYDVLKSLDPEHPEGTLLPEKKVVEYIPDYTVKALTDVTYFHLKYTAYKAAKLASELERNYKDPGNAAANSNWEAEIEKVLIEVEEE</sequence>
<protein>
    <recommendedName>
        <fullName evidence="2">CBS domain-containing protein</fullName>
    </recommendedName>
</protein>
<accession>A0A8J2K1R3</accession>
<feature type="domain" description="CBS" evidence="2">
    <location>
        <begin position="73"/>
        <end position="140"/>
    </location>
</feature>
<dbReference type="CDD" id="cd04590">
    <property type="entry name" value="CBS_pair_CorC_HlyC_assoc"/>
    <property type="match status" value="1"/>
</dbReference>
<organism evidence="3 4">
    <name type="scientific">Allacma fusca</name>
    <dbReference type="NCBI Taxonomy" id="39272"/>
    <lineage>
        <taxon>Eukaryota</taxon>
        <taxon>Metazoa</taxon>
        <taxon>Ecdysozoa</taxon>
        <taxon>Arthropoda</taxon>
        <taxon>Hexapoda</taxon>
        <taxon>Collembola</taxon>
        <taxon>Symphypleona</taxon>
        <taxon>Sminthuridae</taxon>
        <taxon>Allacma</taxon>
    </lineage>
</organism>
<keyword evidence="1" id="KW-0129">CBS domain</keyword>
<dbReference type="Pfam" id="PF25562">
    <property type="entry name" value="CNBH_CNNM2_C"/>
    <property type="match status" value="1"/>
</dbReference>
<dbReference type="InterPro" id="IPR044751">
    <property type="entry name" value="Ion_transp-like_CBS"/>
</dbReference>
<evidence type="ECO:0000256" key="1">
    <source>
        <dbReference type="PROSITE-ProRule" id="PRU00703"/>
    </source>
</evidence>
<dbReference type="EMBL" id="CAJVCH010195514">
    <property type="protein sequence ID" value="CAG7730497.1"/>
    <property type="molecule type" value="Genomic_DNA"/>
</dbReference>